<evidence type="ECO:0000256" key="1">
    <source>
        <dbReference type="SAM" id="SignalP"/>
    </source>
</evidence>
<protein>
    <recommendedName>
        <fullName evidence="4">Carboxypeptidase regulatory-like domain-containing protein</fullName>
    </recommendedName>
</protein>
<evidence type="ECO:0000313" key="3">
    <source>
        <dbReference type="Proteomes" id="UP000249819"/>
    </source>
</evidence>
<proteinExistence type="predicted"/>
<dbReference type="AlphaFoldDB" id="A0A327W8B3"/>
<feature type="chain" id="PRO_5016342594" description="Carboxypeptidase regulatory-like domain-containing protein" evidence="1">
    <location>
        <begin position="19"/>
        <end position="126"/>
    </location>
</feature>
<keyword evidence="3" id="KW-1185">Reference proteome</keyword>
<name>A0A327W8B3_9BACT</name>
<sequence length="126" mass="13891">MGKLMTLFVILLCVSCRAPILRQAITGIIVDGTTDKPLPQATIYTYDGTTELAQSDGNGRFLISPVRDTHMLFPGEERGALAPNSDKICIKKTGYVNDTIFIFDTIYKKTIDTIQLDVVALQPLIQ</sequence>
<dbReference type="OrthoDB" id="1223654at2"/>
<dbReference type="EMBL" id="QLMA01000004">
    <property type="protein sequence ID" value="RAJ82278.1"/>
    <property type="molecule type" value="Genomic_DNA"/>
</dbReference>
<accession>A0A327W8B3</accession>
<organism evidence="2 3">
    <name type="scientific">Chitinophaga dinghuensis</name>
    <dbReference type="NCBI Taxonomy" id="1539050"/>
    <lineage>
        <taxon>Bacteria</taxon>
        <taxon>Pseudomonadati</taxon>
        <taxon>Bacteroidota</taxon>
        <taxon>Chitinophagia</taxon>
        <taxon>Chitinophagales</taxon>
        <taxon>Chitinophagaceae</taxon>
        <taxon>Chitinophaga</taxon>
    </lineage>
</organism>
<evidence type="ECO:0008006" key="4">
    <source>
        <dbReference type="Google" id="ProtNLM"/>
    </source>
</evidence>
<gene>
    <name evidence="2" type="ORF">CLV59_104503</name>
</gene>
<dbReference type="SUPFAM" id="SSF49464">
    <property type="entry name" value="Carboxypeptidase regulatory domain-like"/>
    <property type="match status" value="1"/>
</dbReference>
<keyword evidence="1" id="KW-0732">Signal</keyword>
<dbReference type="Gene3D" id="2.60.40.1120">
    <property type="entry name" value="Carboxypeptidase-like, regulatory domain"/>
    <property type="match status" value="1"/>
</dbReference>
<dbReference type="InterPro" id="IPR008969">
    <property type="entry name" value="CarboxyPept-like_regulatory"/>
</dbReference>
<dbReference type="Proteomes" id="UP000249819">
    <property type="component" value="Unassembled WGS sequence"/>
</dbReference>
<evidence type="ECO:0000313" key="2">
    <source>
        <dbReference type="EMBL" id="RAJ82278.1"/>
    </source>
</evidence>
<comment type="caution">
    <text evidence="2">The sequence shown here is derived from an EMBL/GenBank/DDBJ whole genome shotgun (WGS) entry which is preliminary data.</text>
</comment>
<reference evidence="2 3" key="1">
    <citation type="submission" date="2018-06" db="EMBL/GenBank/DDBJ databases">
        <title>Genomic Encyclopedia of Archaeal and Bacterial Type Strains, Phase II (KMG-II): from individual species to whole genera.</title>
        <authorList>
            <person name="Goeker M."/>
        </authorList>
    </citation>
    <scope>NUCLEOTIDE SEQUENCE [LARGE SCALE GENOMIC DNA]</scope>
    <source>
        <strain evidence="2 3">DSM 29821</strain>
    </source>
</reference>
<feature type="signal peptide" evidence="1">
    <location>
        <begin position="1"/>
        <end position="18"/>
    </location>
</feature>
<dbReference type="RefSeq" id="WP_111592806.1">
    <property type="nucleotide sequence ID" value="NZ_QLMA01000004.1"/>
</dbReference>